<dbReference type="EMBL" id="JBBKAI010000002">
    <property type="protein sequence ID" value="MEJ8661571.1"/>
    <property type="molecule type" value="Genomic_DNA"/>
</dbReference>
<protein>
    <submittedName>
        <fullName evidence="1">SUKH-4 family immunity protein</fullName>
    </submittedName>
</protein>
<keyword evidence="2" id="KW-1185">Reference proteome</keyword>
<accession>A0ACC6QT69</accession>
<comment type="caution">
    <text evidence="1">The sequence shown here is derived from an EMBL/GenBank/DDBJ whole genome shotgun (WGS) entry which is preliminary data.</text>
</comment>
<reference evidence="1" key="1">
    <citation type="submission" date="2024-03" db="EMBL/GenBank/DDBJ databases">
        <title>Novel Streptomyces species of biotechnological and ecological value are a feature of Machair soil.</title>
        <authorList>
            <person name="Prole J.R."/>
            <person name="Goodfellow M."/>
            <person name="Allenby N."/>
            <person name="Ward A.C."/>
        </authorList>
    </citation>
    <scope>NUCLEOTIDE SEQUENCE</scope>
    <source>
        <strain evidence="1">MS1.AVA.4</strain>
    </source>
</reference>
<proteinExistence type="predicted"/>
<sequence length="245" mass="25476">MHTGPTANSHGRLAAETLPAGLTHEPSREFLVERGLPGTAADLDFTALRGGRLEPFTSRAGRPIGDGRLWVLGTTDYCGSRVVLDGVTGAVLLADAGTHGPAEAEPVHDPLASSLPALAELIGTCEWVSETARRTDAYDGRRGPDVMADVIEAAAVRLRGADPELFGAEAAPAHWRTCPLVRSLAWGARPGGRAGVHLRSGPGPRPRAAGRRRQGAPLPPGGVAGAAHPRADPATAHRGRTAPRR</sequence>
<dbReference type="Proteomes" id="UP001375539">
    <property type="component" value="Unassembled WGS sequence"/>
</dbReference>
<name>A0ACC6QT69_9ACTN</name>
<evidence type="ECO:0000313" key="1">
    <source>
        <dbReference type="EMBL" id="MEJ8661571.1"/>
    </source>
</evidence>
<evidence type="ECO:0000313" key="2">
    <source>
        <dbReference type="Proteomes" id="UP001375539"/>
    </source>
</evidence>
<gene>
    <name evidence="1" type="ORF">WKI58_34550</name>
</gene>
<organism evidence="1 2">
    <name type="scientific">Streptomyces pratisoli</name>
    <dbReference type="NCBI Taxonomy" id="3139917"/>
    <lineage>
        <taxon>Bacteria</taxon>
        <taxon>Bacillati</taxon>
        <taxon>Actinomycetota</taxon>
        <taxon>Actinomycetes</taxon>
        <taxon>Kitasatosporales</taxon>
        <taxon>Streptomycetaceae</taxon>
        <taxon>Streptomyces</taxon>
    </lineage>
</organism>